<evidence type="ECO:0000256" key="1">
    <source>
        <dbReference type="ARBA" id="ARBA00022598"/>
    </source>
</evidence>
<dbReference type="InterPro" id="IPR003135">
    <property type="entry name" value="ATP-grasp_carboxylate-amine"/>
</dbReference>
<organism evidence="6 7">
    <name type="scientific">Virgibacillus xinjiangensis</name>
    <dbReference type="NCBI Taxonomy" id="393090"/>
    <lineage>
        <taxon>Bacteria</taxon>
        <taxon>Bacillati</taxon>
        <taxon>Bacillota</taxon>
        <taxon>Bacilli</taxon>
        <taxon>Bacillales</taxon>
        <taxon>Bacillaceae</taxon>
        <taxon>Virgibacillus</taxon>
    </lineage>
</organism>
<evidence type="ECO:0000256" key="2">
    <source>
        <dbReference type="ARBA" id="ARBA00022741"/>
    </source>
</evidence>
<dbReference type="InterPro" id="IPR011761">
    <property type="entry name" value="ATP-grasp"/>
</dbReference>
<reference evidence="7" key="1">
    <citation type="journal article" date="2019" name="Int. J. Syst. Evol. Microbiol.">
        <title>The Global Catalogue of Microorganisms (GCM) 10K type strain sequencing project: providing services to taxonomists for standard genome sequencing and annotation.</title>
        <authorList>
            <consortium name="The Broad Institute Genomics Platform"/>
            <consortium name="The Broad Institute Genome Sequencing Center for Infectious Disease"/>
            <person name="Wu L."/>
            <person name="Ma J."/>
        </authorList>
    </citation>
    <scope>NUCLEOTIDE SEQUENCE [LARGE SCALE GENOMIC DNA]</scope>
    <source>
        <strain evidence="7">KCTC 13128</strain>
    </source>
</reference>
<keyword evidence="7" id="KW-1185">Reference proteome</keyword>
<dbReference type="Proteomes" id="UP001595279">
    <property type="component" value="Unassembled WGS sequence"/>
</dbReference>
<dbReference type="EMBL" id="JBHRSA010000021">
    <property type="protein sequence ID" value="MFC3039700.1"/>
    <property type="molecule type" value="Genomic_DNA"/>
</dbReference>
<feature type="domain" description="ATP-grasp" evidence="5">
    <location>
        <begin position="100"/>
        <end position="288"/>
    </location>
</feature>
<keyword evidence="2 4" id="KW-0547">Nucleotide-binding</keyword>
<evidence type="ECO:0000256" key="4">
    <source>
        <dbReference type="PROSITE-ProRule" id="PRU00409"/>
    </source>
</evidence>
<keyword evidence="3 4" id="KW-0067">ATP-binding</keyword>
<gene>
    <name evidence="6" type="ORF">ACFOGI_05505</name>
</gene>
<accession>A0ABV7CU67</accession>
<dbReference type="SUPFAM" id="SSF56059">
    <property type="entry name" value="Glutathione synthetase ATP-binding domain-like"/>
    <property type="match status" value="1"/>
</dbReference>
<protein>
    <submittedName>
        <fullName evidence="6">Acetyl-CoA carboxylase biotin carboxylase subunit family protein</fullName>
    </submittedName>
</protein>
<dbReference type="Pfam" id="PF02222">
    <property type="entry name" value="ATP-grasp"/>
    <property type="match status" value="1"/>
</dbReference>
<evidence type="ECO:0000256" key="3">
    <source>
        <dbReference type="ARBA" id="ARBA00022840"/>
    </source>
</evidence>
<name>A0ABV7CU67_9BACI</name>
<dbReference type="PANTHER" id="PTHR43055">
    <property type="entry name" value="FORMATE-DEPENDENT PHOSPHORIBOSYLGLYCINAMIDE FORMYLTRANSFERASE"/>
    <property type="match status" value="1"/>
</dbReference>
<sequence length="375" mass="42387">MVKTLLVIGELGYKLIKNKANNLHINTELISTDQCSTSDYTAIIRKIESVNPDVIISRTDPNFEYEAIRDFFVAKKFPHLKMINTGEKASLLSYDKALMRHYLIESNIPISRGHVISSDKLSMERLQKELSLPIVIKQIHSSSGQGVFFVNDESELNDIKERVKQQPLIVEEFIEGNECGLEVLKTKEAILFYPPSYLGVTDKENPINKMRSSPYQLEEGTYLSIKEKLTEFISNHFDDFVGILQFDLIVTEQGWFVNEMNARISGLSHLNSSVTNLSPYDALVMLAAGKSITSVDYNGLVSTEFSVNIDRNAINELSKHPNIQFIRGKVSGDEKIVTMKAGSYDELADVFKEIFGEPNPSIYEKIRALKEIAYV</sequence>
<evidence type="ECO:0000259" key="5">
    <source>
        <dbReference type="PROSITE" id="PS50975"/>
    </source>
</evidence>
<dbReference type="SMART" id="SM01209">
    <property type="entry name" value="GARS_A"/>
    <property type="match status" value="1"/>
</dbReference>
<dbReference type="Gene3D" id="3.30.470.20">
    <property type="entry name" value="ATP-grasp fold, B domain"/>
    <property type="match status" value="1"/>
</dbReference>
<evidence type="ECO:0000313" key="7">
    <source>
        <dbReference type="Proteomes" id="UP001595279"/>
    </source>
</evidence>
<dbReference type="PANTHER" id="PTHR43055:SF1">
    <property type="entry name" value="FORMATE-DEPENDENT PHOSPHORIBOSYLGLYCINAMIDE FORMYLTRANSFERASE"/>
    <property type="match status" value="1"/>
</dbReference>
<proteinExistence type="predicted"/>
<evidence type="ECO:0000313" key="6">
    <source>
        <dbReference type="EMBL" id="MFC3039700.1"/>
    </source>
</evidence>
<dbReference type="RefSeq" id="WP_390269651.1">
    <property type="nucleotide sequence ID" value="NZ_JBHRSA010000021.1"/>
</dbReference>
<comment type="caution">
    <text evidence="6">The sequence shown here is derived from an EMBL/GenBank/DDBJ whole genome shotgun (WGS) entry which is preliminary data.</text>
</comment>
<dbReference type="PROSITE" id="PS50975">
    <property type="entry name" value="ATP_GRASP"/>
    <property type="match status" value="1"/>
</dbReference>
<keyword evidence="1" id="KW-0436">Ligase</keyword>